<dbReference type="EMBL" id="JAVSNG010000001">
    <property type="protein sequence ID" value="MDT4403262.1"/>
    <property type="molecule type" value="Genomic_DNA"/>
</dbReference>
<dbReference type="Proteomes" id="UP001269297">
    <property type="component" value="Unassembled WGS sequence"/>
</dbReference>
<reference evidence="5" key="1">
    <citation type="submission" date="2023-07" db="EMBL/GenBank/DDBJ databases">
        <title>Reintroducing virulent viruses to syntetic microbiomes.</title>
        <authorList>
            <person name="Wilde J."/>
            <person name="Boyes R."/>
            <person name="Robinson A.V."/>
            <person name="Daisley B.A."/>
            <person name="Allen-Vercoe E."/>
        </authorList>
    </citation>
    <scope>NUCLEOTIDE SEQUENCE [LARGE SCALE GENOMIC DNA]</scope>
    <source>
        <strain evidence="5">225S_1D6FAA</strain>
    </source>
</reference>
<proteinExistence type="predicted"/>
<feature type="domain" description="Bacterial surface antigen (D15)" evidence="3">
    <location>
        <begin position="101"/>
        <end position="366"/>
    </location>
</feature>
<evidence type="ECO:0000313" key="4">
    <source>
        <dbReference type="EMBL" id="MDT4403262.1"/>
    </source>
</evidence>
<evidence type="ECO:0000256" key="2">
    <source>
        <dbReference type="ARBA" id="ARBA00023136"/>
    </source>
</evidence>
<organism evidence="4 5">
    <name type="scientific">Bacteroides koreensis</name>
    <dbReference type="NCBI Taxonomy" id="1912896"/>
    <lineage>
        <taxon>Bacteria</taxon>
        <taxon>Pseudomonadati</taxon>
        <taxon>Bacteroidota</taxon>
        <taxon>Bacteroidia</taxon>
        <taxon>Bacteroidales</taxon>
        <taxon>Bacteroidaceae</taxon>
        <taxon>Bacteroides</taxon>
    </lineage>
</organism>
<name>A0ABU3ILZ6_9BACE</name>
<accession>A0ABU3ILZ6</accession>
<dbReference type="InterPro" id="IPR000184">
    <property type="entry name" value="Bac_surfAg_D15"/>
</dbReference>
<evidence type="ECO:0000256" key="1">
    <source>
        <dbReference type="ARBA" id="ARBA00004370"/>
    </source>
</evidence>
<dbReference type="Gene3D" id="2.40.160.50">
    <property type="entry name" value="membrane protein fhac: a member of the omp85/tpsb transporter family"/>
    <property type="match status" value="1"/>
</dbReference>
<protein>
    <submittedName>
        <fullName evidence="4">BamA/TamA family outer membrane protein</fullName>
    </submittedName>
</protein>
<sequence length="366" mass="41732">MVKSEESLSDSVGKKQKNIFQKVLSYFDDSNKPKTYKKFDFSIIGGPHYSTDTKLGLGLVAAGLYRTNMSDTIMPFSNVSLFGDVTTVGFYLLGIRGNHLFPNDKYRLDYTLYFFSFPSGYWGIGYDMGNDGSNCTKMKRWQAQIKGSFLVKLSKSLYMGPMLAYDFVSVKKVENPILLDGMPPRTSSFGAGFSLVYDSRDVLTCPTKGYYVNVSQSFRPKFIGNKQAFHTTDIRFCGYNKVWKGGVLAYEARGIFNLGETPWSMMATLGNSYSMRGYYEGRYRDKHKLDTQIELRQHVWRRNGIALWAGAGTVFSRFSSIHMDRILPNFGIGYRWEFKKDVNVRLDYGFGKNGQKGFIFNINEAF</sequence>
<comment type="subcellular location">
    <subcellularLocation>
        <location evidence="1">Membrane</location>
    </subcellularLocation>
</comment>
<gene>
    <name evidence="4" type="ORF">RO706_03395</name>
</gene>
<evidence type="ECO:0000313" key="5">
    <source>
        <dbReference type="Proteomes" id="UP001269297"/>
    </source>
</evidence>
<dbReference type="Pfam" id="PF01103">
    <property type="entry name" value="Omp85"/>
    <property type="match status" value="1"/>
</dbReference>
<keyword evidence="2" id="KW-0472">Membrane</keyword>
<comment type="caution">
    <text evidence="4">The sequence shown here is derived from an EMBL/GenBank/DDBJ whole genome shotgun (WGS) entry which is preliminary data.</text>
</comment>
<keyword evidence="5" id="KW-1185">Reference proteome</keyword>
<evidence type="ECO:0000259" key="3">
    <source>
        <dbReference type="Pfam" id="PF01103"/>
    </source>
</evidence>